<evidence type="ECO:0000256" key="1">
    <source>
        <dbReference type="SAM" id="MobiDB-lite"/>
    </source>
</evidence>
<dbReference type="RefSeq" id="WP_020820799.1">
    <property type="nucleotide sequence ID" value="NZ_JANF02000027.1"/>
</dbReference>
<evidence type="ECO:0008006" key="4">
    <source>
        <dbReference type="Google" id="ProtNLM"/>
    </source>
</evidence>
<proteinExistence type="predicted"/>
<comment type="caution">
    <text evidence="2">The sequence shown here is derived from an EMBL/GenBank/DDBJ whole genome shotgun (WGS) entry which is preliminary data.</text>
</comment>
<reference evidence="2 3" key="1">
    <citation type="submission" date="2014-05" db="EMBL/GenBank/DDBJ databases">
        <title>Genome Announcement of Sphingobium lucknowense F2.</title>
        <authorList>
            <person name="Lal R."/>
            <person name="Negi V."/>
            <person name="Lata P."/>
            <person name="Sangwan N."/>
            <person name="Gupta S.K."/>
            <person name="Rao D.L.N."/>
            <person name="Das S."/>
        </authorList>
    </citation>
    <scope>NUCLEOTIDE SEQUENCE [LARGE SCALE GENOMIC DNA]</scope>
    <source>
        <strain evidence="2 3">F2</strain>
    </source>
</reference>
<dbReference type="SUPFAM" id="SSF51327">
    <property type="entry name" value="Head-binding domain of phage P22 tailspike protein"/>
    <property type="match status" value="1"/>
</dbReference>
<evidence type="ECO:0000313" key="3">
    <source>
        <dbReference type="Proteomes" id="UP000028135"/>
    </source>
</evidence>
<protein>
    <recommendedName>
        <fullName evidence="4">Pectate lyase superfamily protein domain-containing protein</fullName>
    </recommendedName>
</protein>
<name>A0A8E0WTS5_9SPHN</name>
<accession>A0A8E0WTS5</accession>
<sequence length="668" mass="70010">MTNYAVENPYPVILGTNGSGLNAGSVYIGIAGQDPETNPVPVYWDAAGTILATQPLTTIGGYIWNAGTPAQIYGPSEYSIRVRDRFGAQVFYDANVGGPLADFVASLATSAGAGLVGFSHSASYPASTVGKTLQQRFIAITDAPFSAPTDGTSSCVAAFNAIAALSAGDLHIFIPPGDWVIDGEVLFTDKNVTLVGCGPASRLRFTTTTGKIRFYDTSTGSVAKKLNVLNVTLLKDYAATSLDGSVGIEAQWSYTGVIASWEHALFENVTAQANGNTKYWDTAIRLIDAGVVRAINCRLDNAGAQASGSRAFIELERRAASNTCSFHFVSCFAYGTTAGVRLTHSAAPAGTIEGVYLTDCEFPGTRYAIYDDNEGTADTTRQVNDVKWIGGHASVSRALLLFGYASNIFVDSGNFTFNNLADSAAALEAGIIFRTYAESVNVESSRFFRGSGAATGKPTFLLPTRDNVRSVRIIGNSIGAFGYVVNQVGTATRDKNRILVADNQHEGVPSSSTSSGFFVNNPQIVAQSAVAASVTGTTTETTLATVSILGGTVGANGRLRITTLWSYTNNANSKSFRLRLGGTQIWSRAEGSSDSARHSAEMANRNSQSSQVTSSGSGGGGWGPVTATVTTTAIDTSATQSLTITAQLANSGDTATLEAYIVELLYGE</sequence>
<evidence type="ECO:0000313" key="2">
    <source>
        <dbReference type="EMBL" id="KER37292.1"/>
    </source>
</evidence>
<dbReference type="Gene3D" id="2.170.14.10">
    <property type="entry name" value="Phage P22 tailspike-like, N-terminal domain"/>
    <property type="match status" value="1"/>
</dbReference>
<dbReference type="InterPro" id="IPR011050">
    <property type="entry name" value="Pectin_lyase_fold/virulence"/>
</dbReference>
<dbReference type="AlphaFoldDB" id="A0A8E0WTS5"/>
<feature type="region of interest" description="Disordered" evidence="1">
    <location>
        <begin position="589"/>
        <end position="624"/>
    </location>
</feature>
<gene>
    <name evidence="2" type="ORF">AL00_06375</name>
</gene>
<dbReference type="InterPro" id="IPR036730">
    <property type="entry name" value="P22_tailspike_N_sf"/>
</dbReference>
<dbReference type="EMBL" id="JANF02000027">
    <property type="protein sequence ID" value="KER37292.1"/>
    <property type="molecule type" value="Genomic_DNA"/>
</dbReference>
<organism evidence="2 3">
    <name type="scientific">Sphingobium indicum F2</name>
    <dbReference type="NCBI Taxonomy" id="1450518"/>
    <lineage>
        <taxon>Bacteria</taxon>
        <taxon>Pseudomonadati</taxon>
        <taxon>Pseudomonadota</taxon>
        <taxon>Alphaproteobacteria</taxon>
        <taxon>Sphingomonadales</taxon>
        <taxon>Sphingomonadaceae</taxon>
        <taxon>Sphingobium</taxon>
    </lineage>
</organism>
<dbReference type="SUPFAM" id="SSF51126">
    <property type="entry name" value="Pectin lyase-like"/>
    <property type="match status" value="1"/>
</dbReference>
<dbReference type="Proteomes" id="UP000028135">
    <property type="component" value="Unassembled WGS sequence"/>
</dbReference>